<reference evidence="2" key="1">
    <citation type="submission" date="2015-10" db="EMBL/GenBank/DDBJ databases">
        <authorList>
            <person name="Gilbert D.G."/>
        </authorList>
    </citation>
    <scope>NUCLEOTIDE SEQUENCE</scope>
    <source>
        <strain evidence="2">Lp167-67</strain>
    </source>
</reference>
<evidence type="ECO:0000313" key="2">
    <source>
        <dbReference type="EMBL" id="CUR43246.1"/>
    </source>
</evidence>
<sequence>MLTDKNRRDIVMFDHHTTQARTTDRQDVRTYQVTKYGDIIATQRNKGIAKGKRAKRIFISKTSFYLSNELTDTELQAVRNWQQDKEQGKETKAPWLPEKRHTKTIRKHYSASEINRKRKELEGLIANNFSGDDSREIFATLTYRKSFKTETVKRHVKQFERVLKDTYNVEYIVVPELNSLGVVHLHYLMRFDDKLNYKAFWDFLEKNWKHGFSHVSAMTAPERLGAYLLPYYSKNELTQGEWEQELKSNPDKLKQAEKLLKDGTINKRQAKSIAKKQRLKLLPKALKVLRKSRGIEKPLTVTTTDRRLAEMLEDRYFCYGEIKEITFRNINPETGEISNDTLIISSDHYKLDRPHQQALYNHARAILNRQRRIRESGEKDGSRWLRTCQNGRVRGGVVNG</sequence>
<dbReference type="InterPro" id="IPR056906">
    <property type="entry name" value="ORF2/G2P_dom"/>
</dbReference>
<dbReference type="AlphaFoldDB" id="A0A0U5K083"/>
<protein>
    <recommendedName>
        <fullName evidence="1">Replication-associated protein ORF2/G2P domain-containing protein</fullName>
    </recommendedName>
</protein>
<feature type="domain" description="Replication-associated protein ORF2/G2P" evidence="1">
    <location>
        <begin position="137"/>
        <end position="235"/>
    </location>
</feature>
<proteinExistence type="predicted"/>
<accession>A0A0U5K083</accession>
<dbReference type="RefSeq" id="WP_339111757.1">
    <property type="nucleotide sequence ID" value="NZ_LN887758.1"/>
</dbReference>
<dbReference type="EMBL" id="LN887758">
    <property type="protein sequence ID" value="CUR43246.1"/>
    <property type="molecule type" value="Genomic_DNA"/>
</dbReference>
<organism evidence="2">
    <name type="scientific">Limosilactobacillus reuteri</name>
    <name type="common">Lactobacillus reuteri</name>
    <dbReference type="NCBI Taxonomy" id="1598"/>
    <lineage>
        <taxon>Bacteria</taxon>
        <taxon>Bacillati</taxon>
        <taxon>Bacillota</taxon>
        <taxon>Bacilli</taxon>
        <taxon>Lactobacillales</taxon>
        <taxon>Lactobacillaceae</taxon>
        <taxon>Limosilactobacillus</taxon>
    </lineage>
</organism>
<name>A0A0U5K083_LIMRT</name>
<dbReference type="Pfam" id="PF23343">
    <property type="entry name" value="REP_ORF2-G2P"/>
    <property type="match status" value="1"/>
</dbReference>
<evidence type="ECO:0000259" key="1">
    <source>
        <dbReference type="Pfam" id="PF23343"/>
    </source>
</evidence>
<gene>
    <name evidence="2" type="ORF">LRLP16767_LRLP167_01044</name>
</gene>